<dbReference type="Proteomes" id="UP001596496">
    <property type="component" value="Unassembled WGS sequence"/>
</dbReference>
<reference evidence="7" key="1">
    <citation type="journal article" date="2019" name="Int. J. Syst. Evol. Microbiol.">
        <title>The Global Catalogue of Microorganisms (GCM) 10K type strain sequencing project: providing services to taxonomists for standard genome sequencing and annotation.</title>
        <authorList>
            <consortium name="The Broad Institute Genomics Platform"/>
            <consortium name="The Broad Institute Genome Sequencing Center for Infectious Disease"/>
            <person name="Wu L."/>
            <person name="Ma J."/>
        </authorList>
    </citation>
    <scope>NUCLEOTIDE SEQUENCE [LARGE SCALE GENOMIC DNA]</scope>
    <source>
        <strain evidence="7">CECT 7649</strain>
    </source>
</reference>
<dbReference type="InterPro" id="IPR001647">
    <property type="entry name" value="HTH_TetR"/>
</dbReference>
<dbReference type="InterPro" id="IPR009057">
    <property type="entry name" value="Homeodomain-like_sf"/>
</dbReference>
<keyword evidence="7" id="KW-1185">Reference proteome</keyword>
<dbReference type="Gene3D" id="1.10.357.10">
    <property type="entry name" value="Tetracycline Repressor, domain 2"/>
    <property type="match status" value="1"/>
</dbReference>
<comment type="caution">
    <text evidence="6">The sequence shown here is derived from an EMBL/GenBank/DDBJ whole genome shotgun (WGS) entry which is preliminary data.</text>
</comment>
<dbReference type="PANTHER" id="PTHR30055">
    <property type="entry name" value="HTH-TYPE TRANSCRIPTIONAL REGULATOR RUTR"/>
    <property type="match status" value="1"/>
</dbReference>
<sequence length="213" mass="22158">MTTNRPGLRERKKEATRQALRAAALRLALERGPENVRVDDIAEAAGVSPRTYNNYFASREQAIVAAVTAERASRVAAAVAARPADVGLADAVIDAVVGEYTDPGDDARDALLMITASSALRACYADTVTTMEGPLAEAIAQRCRGMDPLTAQVLSAGVGAAAKVALQRWLRSTAVPASTSGLVAPSGSLPNLMRIALMPLAPALDAAATRPRP</sequence>
<dbReference type="PROSITE" id="PS50977">
    <property type="entry name" value="HTH_TETR_2"/>
    <property type="match status" value="1"/>
</dbReference>
<dbReference type="SUPFAM" id="SSF46689">
    <property type="entry name" value="Homeodomain-like"/>
    <property type="match status" value="1"/>
</dbReference>
<organism evidence="6 7">
    <name type="scientific">Sphaerisporangium rhizosphaerae</name>
    <dbReference type="NCBI Taxonomy" id="2269375"/>
    <lineage>
        <taxon>Bacteria</taxon>
        <taxon>Bacillati</taxon>
        <taxon>Actinomycetota</taxon>
        <taxon>Actinomycetes</taxon>
        <taxon>Streptosporangiales</taxon>
        <taxon>Streptosporangiaceae</taxon>
        <taxon>Sphaerisporangium</taxon>
    </lineage>
</organism>
<evidence type="ECO:0000256" key="4">
    <source>
        <dbReference type="PROSITE-ProRule" id="PRU00335"/>
    </source>
</evidence>
<gene>
    <name evidence="6" type="ORF">ACFQSB_30335</name>
</gene>
<dbReference type="RefSeq" id="WP_380830269.1">
    <property type="nucleotide sequence ID" value="NZ_JBHTCG010000027.1"/>
</dbReference>
<name>A0ABW2PDW7_9ACTN</name>
<evidence type="ECO:0000259" key="5">
    <source>
        <dbReference type="PROSITE" id="PS50977"/>
    </source>
</evidence>
<evidence type="ECO:0000256" key="2">
    <source>
        <dbReference type="ARBA" id="ARBA00023125"/>
    </source>
</evidence>
<proteinExistence type="predicted"/>
<evidence type="ECO:0000313" key="6">
    <source>
        <dbReference type="EMBL" id="MFC7386541.1"/>
    </source>
</evidence>
<accession>A0ABW2PDW7</accession>
<keyword evidence="1" id="KW-0805">Transcription regulation</keyword>
<evidence type="ECO:0000313" key="7">
    <source>
        <dbReference type="Proteomes" id="UP001596496"/>
    </source>
</evidence>
<evidence type="ECO:0000256" key="1">
    <source>
        <dbReference type="ARBA" id="ARBA00023015"/>
    </source>
</evidence>
<dbReference type="Pfam" id="PF00440">
    <property type="entry name" value="TetR_N"/>
    <property type="match status" value="1"/>
</dbReference>
<dbReference type="InterPro" id="IPR050109">
    <property type="entry name" value="HTH-type_TetR-like_transc_reg"/>
</dbReference>
<feature type="DNA-binding region" description="H-T-H motif" evidence="4">
    <location>
        <begin position="37"/>
        <end position="56"/>
    </location>
</feature>
<evidence type="ECO:0000256" key="3">
    <source>
        <dbReference type="ARBA" id="ARBA00023163"/>
    </source>
</evidence>
<protein>
    <submittedName>
        <fullName evidence="6">TetR/AcrR family transcriptional regulator</fullName>
    </submittedName>
</protein>
<keyword evidence="2 4" id="KW-0238">DNA-binding</keyword>
<keyword evidence="3" id="KW-0804">Transcription</keyword>
<dbReference type="EMBL" id="JBHTCG010000027">
    <property type="protein sequence ID" value="MFC7386541.1"/>
    <property type="molecule type" value="Genomic_DNA"/>
</dbReference>
<dbReference type="PANTHER" id="PTHR30055:SF238">
    <property type="entry name" value="MYCOFACTOCIN BIOSYNTHESIS TRANSCRIPTIONAL REGULATOR MFTR-RELATED"/>
    <property type="match status" value="1"/>
</dbReference>
<feature type="domain" description="HTH tetR-type" evidence="5">
    <location>
        <begin position="14"/>
        <end position="74"/>
    </location>
</feature>